<dbReference type="PATRIC" id="fig|1796491.3.peg.3033"/>
<comment type="caution">
    <text evidence="1">The sequence shown here is derived from an EMBL/GenBank/DDBJ whole genome shotgun (WGS) entry which is preliminary data.</text>
</comment>
<organism evidence="1 2">
    <name type="scientific">Candidatus Gallionella acididurans</name>
    <dbReference type="NCBI Taxonomy" id="1796491"/>
    <lineage>
        <taxon>Bacteria</taxon>
        <taxon>Pseudomonadati</taxon>
        <taxon>Pseudomonadota</taxon>
        <taxon>Betaproteobacteria</taxon>
        <taxon>Nitrosomonadales</taxon>
        <taxon>Gallionellaceae</taxon>
        <taxon>Gallionella</taxon>
    </lineage>
</organism>
<dbReference type="EMBL" id="LSLI01000099">
    <property type="protein sequence ID" value="KXS31095.1"/>
    <property type="molecule type" value="Genomic_DNA"/>
</dbReference>
<gene>
    <name evidence="1" type="ORF">AWT59_2775</name>
</gene>
<accession>A0A139BQV5</accession>
<sequence>MGDLVHLDATLKLFSPQIDLGTIKRKQYRRYSRIFKQGECHRLSLDALRNAGIRISTAAVAEGIMLLKDIPIEQYEQCAIA</sequence>
<dbReference type="AlphaFoldDB" id="A0A139BQV5"/>
<proteinExistence type="predicted"/>
<evidence type="ECO:0000313" key="1">
    <source>
        <dbReference type="EMBL" id="KXS31095.1"/>
    </source>
</evidence>
<name>A0A139BQV5_9PROT</name>
<evidence type="ECO:0000313" key="2">
    <source>
        <dbReference type="Proteomes" id="UP000070578"/>
    </source>
</evidence>
<reference evidence="1 2" key="2">
    <citation type="submission" date="2016-03" db="EMBL/GenBank/DDBJ databases">
        <title>New uncultured bacterium of the family Gallionellaceae from acid mine drainage: description and reconstruction of genome based on metagenomic analysis of microbial community.</title>
        <authorList>
            <person name="Kadnikov V."/>
            <person name="Ivasenko D."/>
            <person name="Beletsky A."/>
            <person name="Mardanov A."/>
            <person name="Danilova E."/>
            <person name="Pimenov N."/>
            <person name="Karnachuk O."/>
            <person name="Ravin N."/>
        </authorList>
    </citation>
    <scope>NUCLEOTIDE SEQUENCE [LARGE SCALE GENOMIC DNA]</scope>
    <source>
        <strain evidence="1">ShG14-8</strain>
    </source>
</reference>
<protein>
    <submittedName>
        <fullName evidence="1">Uncharacterized protein</fullName>
    </submittedName>
</protein>
<dbReference type="Proteomes" id="UP000070578">
    <property type="component" value="Unassembled WGS sequence"/>
</dbReference>
<reference evidence="1 2" key="1">
    <citation type="submission" date="2016-02" db="EMBL/GenBank/DDBJ databases">
        <authorList>
            <person name="Wen L."/>
            <person name="He K."/>
            <person name="Yang H."/>
        </authorList>
    </citation>
    <scope>NUCLEOTIDE SEQUENCE [LARGE SCALE GENOMIC DNA]</scope>
    <source>
        <strain evidence="1">ShG14-8</strain>
    </source>
</reference>